<accession>A0A5E5BR17</accession>
<evidence type="ECO:0000313" key="1">
    <source>
        <dbReference type="EMBL" id="VVE87582.1"/>
    </source>
</evidence>
<dbReference type="AlphaFoldDB" id="A0A5E5BR17"/>
<evidence type="ECO:0000313" key="2">
    <source>
        <dbReference type="Proteomes" id="UP000382040"/>
    </source>
</evidence>
<reference evidence="1 2" key="1">
    <citation type="submission" date="2019-08" db="EMBL/GenBank/DDBJ databases">
        <authorList>
            <person name="Peeters C."/>
        </authorList>
    </citation>
    <scope>NUCLEOTIDE SEQUENCE [LARGE SCALE GENOMIC DNA]</scope>
    <source>
        <strain evidence="1 2">LMG 20603</strain>
    </source>
</reference>
<name>A0A5E5BR17_9BURK</name>
<proteinExistence type="predicted"/>
<organism evidence="1 2">
    <name type="scientific">Pandoraea bronchicola</name>
    <dbReference type="NCBI Taxonomy" id="2508287"/>
    <lineage>
        <taxon>Bacteria</taxon>
        <taxon>Pseudomonadati</taxon>
        <taxon>Pseudomonadota</taxon>
        <taxon>Betaproteobacteria</taxon>
        <taxon>Burkholderiales</taxon>
        <taxon>Burkholderiaceae</taxon>
        <taxon>Pandoraea</taxon>
    </lineage>
</organism>
<gene>
    <name evidence="1" type="ORF">PBR20603_01518</name>
</gene>
<dbReference type="EMBL" id="CABPST010000002">
    <property type="protein sequence ID" value="VVE87582.1"/>
    <property type="molecule type" value="Genomic_DNA"/>
</dbReference>
<keyword evidence="2" id="KW-1185">Reference proteome</keyword>
<sequence>MKTSEKIRQIADAIEKIIQDHDLAIADQAAIGKLEFQYGLMRAHCHYCAEKAGKIATLGKTFYSARRHQTHPRGAEGVLREIHMNLDAIRSWSDVWEDKGN</sequence>
<dbReference type="Proteomes" id="UP000382040">
    <property type="component" value="Unassembled WGS sequence"/>
</dbReference>
<protein>
    <submittedName>
        <fullName evidence="1">Uncharacterized protein</fullName>
    </submittedName>
</protein>